<feature type="compositionally biased region" description="Low complexity" evidence="1">
    <location>
        <begin position="24"/>
        <end position="38"/>
    </location>
</feature>
<name>A0ABV9ZPA8_9ACTN</name>
<dbReference type="EMBL" id="JBHSKJ010000001">
    <property type="protein sequence ID" value="MFC5143283.1"/>
    <property type="molecule type" value="Genomic_DNA"/>
</dbReference>
<sequence length="60" mass="6290">MGPDGLARGLPTPPRGGVDPPTATGTIPGRRPWTPGGRRLVHADHFGLTVTLLGRIVLQE</sequence>
<gene>
    <name evidence="2" type="ORF">ACFPP6_01005</name>
</gene>
<keyword evidence="3" id="KW-1185">Reference proteome</keyword>
<comment type="caution">
    <text evidence="2">The sequence shown here is derived from an EMBL/GenBank/DDBJ whole genome shotgun (WGS) entry which is preliminary data.</text>
</comment>
<evidence type="ECO:0000313" key="2">
    <source>
        <dbReference type="EMBL" id="MFC5143283.1"/>
    </source>
</evidence>
<protein>
    <submittedName>
        <fullName evidence="2">Uncharacterized protein</fullName>
    </submittedName>
</protein>
<dbReference type="Proteomes" id="UP001596222">
    <property type="component" value="Unassembled WGS sequence"/>
</dbReference>
<reference evidence="3" key="1">
    <citation type="journal article" date="2019" name="Int. J. Syst. Evol. Microbiol.">
        <title>The Global Catalogue of Microorganisms (GCM) 10K type strain sequencing project: providing services to taxonomists for standard genome sequencing and annotation.</title>
        <authorList>
            <consortium name="The Broad Institute Genomics Platform"/>
            <consortium name="The Broad Institute Genome Sequencing Center for Infectious Disease"/>
            <person name="Wu L."/>
            <person name="Ma J."/>
        </authorList>
    </citation>
    <scope>NUCLEOTIDE SEQUENCE [LARGE SCALE GENOMIC DNA]</scope>
    <source>
        <strain evidence="3">CGMCC 4.1641</strain>
    </source>
</reference>
<organism evidence="2 3">
    <name type="scientific">Streptomyces aureoversilis</name>
    <dbReference type="NCBI Taxonomy" id="67277"/>
    <lineage>
        <taxon>Bacteria</taxon>
        <taxon>Bacillati</taxon>
        <taxon>Actinomycetota</taxon>
        <taxon>Actinomycetes</taxon>
        <taxon>Kitasatosporales</taxon>
        <taxon>Streptomycetaceae</taxon>
        <taxon>Streptomyces</taxon>
    </lineage>
</organism>
<dbReference type="RefSeq" id="WP_382035847.1">
    <property type="nucleotide sequence ID" value="NZ_JBHSKJ010000001.1"/>
</dbReference>
<accession>A0ABV9ZPA8</accession>
<evidence type="ECO:0000256" key="1">
    <source>
        <dbReference type="SAM" id="MobiDB-lite"/>
    </source>
</evidence>
<feature type="region of interest" description="Disordered" evidence="1">
    <location>
        <begin position="1"/>
        <end position="38"/>
    </location>
</feature>
<evidence type="ECO:0000313" key="3">
    <source>
        <dbReference type="Proteomes" id="UP001596222"/>
    </source>
</evidence>
<proteinExistence type="predicted"/>